<sequence length="102" mass="11833">MEPDFIRHSHASQITLPWRYFLQYQRIKTPSMTTNQSVWLPRHSASVLSPATILPFYTYKYVDQYSTSINVSIDSLYPIPIKVPALPDPYFSKPVDVSLKQL</sequence>
<accession>Q7P0Q4</accession>
<gene>
    <name evidence="1" type="ordered locus">CV_0512</name>
</gene>
<proteinExistence type="predicted"/>
<dbReference type="HOGENOM" id="CLU_2272393_0_0_4"/>
<dbReference type="KEGG" id="cvi:CV_0512"/>
<evidence type="ECO:0000313" key="1">
    <source>
        <dbReference type="EMBL" id="AAQ58189.1"/>
    </source>
</evidence>
<organism evidence="1 2">
    <name type="scientific">Chromobacterium violaceum (strain ATCC 12472 / DSM 30191 / JCM 1249 / CCUG 213 / NBRC 12614 / NCIMB 9131 / NCTC 9757 / MK)</name>
    <dbReference type="NCBI Taxonomy" id="243365"/>
    <lineage>
        <taxon>Bacteria</taxon>
        <taxon>Pseudomonadati</taxon>
        <taxon>Pseudomonadota</taxon>
        <taxon>Betaproteobacteria</taxon>
        <taxon>Neisseriales</taxon>
        <taxon>Chromobacteriaceae</taxon>
        <taxon>Chromobacterium</taxon>
    </lineage>
</organism>
<dbReference type="EMBL" id="AE016825">
    <property type="protein sequence ID" value="AAQ58189.1"/>
    <property type="molecule type" value="Genomic_DNA"/>
</dbReference>
<dbReference type="STRING" id="243365.CV_0512"/>
<dbReference type="Proteomes" id="UP000001424">
    <property type="component" value="Chromosome"/>
</dbReference>
<name>Q7P0Q4_CHRVO</name>
<evidence type="ECO:0000313" key="2">
    <source>
        <dbReference type="Proteomes" id="UP000001424"/>
    </source>
</evidence>
<dbReference type="AlphaFoldDB" id="Q7P0Q4"/>
<reference evidence="1 2" key="1">
    <citation type="journal article" date="2003" name="Proc. Natl. Acad. Sci. U.S.A.">
        <title>The complete genome sequence of Chromobacterium violaceum reveals remarkable and exploitable bacterial adaptability.</title>
        <authorList>
            <person name="Vasconcelos A.T.R."/>
            <person name="de Almeida D.F."/>
            <person name="Almeida F.C."/>
            <person name="de Almeida L.G.P."/>
            <person name="de Almeida R."/>
            <person name="Goncalves J.A.A."/>
            <person name="Andrade E.M."/>
            <person name="Antonio R.V."/>
            <person name="Araripe J."/>
            <person name="de Araujo M.F.F."/>
            <person name="Filho S.A."/>
            <person name="Azevedo V."/>
            <person name="Batista A.J."/>
            <person name="Bataus L.A.M."/>
            <person name="Batista J.S."/>
            <person name="Belo A."/>
            <person name="vander Berg C."/>
            <person name="Blamey J."/>
            <person name="Bogo M."/>
            <person name="Bonato S."/>
            <person name="Bordignon J."/>
            <person name="Brito C.A."/>
            <person name="Brocchi M."/>
            <person name="Burity H.A."/>
            <person name="Camargo A.A."/>
            <person name="Cardoso D.D.P."/>
            <person name="Carneiro N.P."/>
            <person name="Carraro D.M."/>
            <person name="Carvalho C.M.B."/>
            <person name="Cascardo J.C.M."/>
            <person name="Cavada B.S."/>
            <person name="Chueire L.M.O."/>
            <person name="Pasa T.B.C."/>
            <person name="Duran N."/>
            <person name="Fagundes N."/>
            <person name="Falcao C.L."/>
            <person name="Fantinatti F."/>
            <person name="Farias I.P."/>
            <person name="Felipe M.S.S."/>
            <person name="Ferrari L.P."/>
            <person name="Ferro J.A."/>
            <person name="Ferro M.I.T."/>
            <person name="Franco G.R."/>
            <person name="Freitas N.S.A."/>
            <person name="Furlan L.R."/>
            <person name="Gazzinelli R.T."/>
            <person name="Gomes E.A."/>
            <person name="Goncalves P.R."/>
            <person name="Grangeiro T.B."/>
            <person name="Grattapaglia D."/>
            <person name="Grisard E.C."/>
            <person name="Guimaraes C.T."/>
            <person name="Hanna E.S."/>
            <person name="Hungria M."/>
            <person name="Jardim S.N."/>
            <person name="Laurino J."/>
            <person name="Leoi L.C.T."/>
            <person name="Fassarella L."/>
            <person name="Lima A."/>
            <person name="Loureiro M.F."/>
            <person name="Lyra M.C.P."/>
            <person name="Macedo M."/>
            <person name="Madeira H.M.F."/>
            <person name="Manfio G.P."/>
            <person name="Maranhao A.Q."/>
            <person name="Martins W.S."/>
            <person name="di Mauro S.M.Z."/>
            <person name="de Medeiros S.R.B."/>
            <person name="Meissner R.D.V."/>
            <person name="Menck C.F.M."/>
            <person name="Moreira M.A.M."/>
            <person name="Nascimento F.F."/>
            <person name="Nicolas M.F."/>
            <person name="Oliveira J.G."/>
            <person name="Oliveira S.C."/>
            <person name="Paixao R.F.C."/>
            <person name="Parente J.A."/>
            <person name="Pedrosa F.O."/>
            <person name="Pena S.J.D."/>
            <person name="Perreira J.O."/>
            <person name="Perreira M."/>
            <person name="Pinto L.S.R.C."/>
            <person name="Pinto L.S."/>
            <person name="Porto J.I.R."/>
            <person name="Potrich D.P."/>
            <person name="Neto C.E.R."/>
            <person name="Reis A.M.M."/>
            <person name="Rigo L.U."/>
            <person name="Rondinelli E."/>
            <person name="dos Santos E.B.P."/>
            <person name="Santos F.R."/>
            <person name="Schneider M.P.C."/>
            <person name="Seuanez H.N."/>
            <person name="Silva A.M.R."/>
            <person name="da Silva A.L.C."/>
            <person name="Silva D.W."/>
            <person name="Silva R."/>
            <person name="Simoes I.C."/>
            <person name="Simon D."/>
            <person name="Soares C.M.A."/>
            <person name="Soares R.B.A."/>
            <person name="Souza E.M."/>
            <person name="Souza K.R.L."/>
            <person name="Souza R.C."/>
            <person name="Steffens M.B.R."/>
            <person name="Steindel M."/>
            <person name="Teixeira S.R."/>
            <person name="Urmenyi T."/>
            <person name="Vettore A."/>
            <person name="Wassem R."/>
            <person name="Zaha A."/>
            <person name="Simpson A.J.G."/>
        </authorList>
    </citation>
    <scope>NUCLEOTIDE SEQUENCE [LARGE SCALE GENOMIC DNA]</scope>
    <source>
        <strain evidence="2">ATCC 12472 / DSM 30191 / JCM 1249 / NBRC 12614 / NCIMB 9131 / NCTC 9757</strain>
    </source>
</reference>
<keyword evidence="2" id="KW-1185">Reference proteome</keyword>
<protein>
    <submittedName>
        <fullName evidence="1">Uncharacterized protein</fullName>
    </submittedName>
</protein>